<reference evidence="3" key="1">
    <citation type="journal article" date="2014" name="Environ. Microbiol.">
        <title>Comparative genomics of the marine bacterial genus Glaciecola reveals the high degree of genomic diversity and genomic characteristic for cold adaptation.</title>
        <authorList>
            <person name="Qin Q.L."/>
            <person name="Xie B.B."/>
            <person name="Yu Y."/>
            <person name="Shu Y.L."/>
            <person name="Rong J.C."/>
            <person name="Zhang Y.J."/>
            <person name="Zhao D.L."/>
            <person name="Chen X.L."/>
            <person name="Zhang X.Y."/>
            <person name="Chen B."/>
            <person name="Zhou B.C."/>
            <person name="Zhang Y.Z."/>
        </authorList>
    </citation>
    <scope>NUCLEOTIDE SEQUENCE [LARGE SCALE GENOMIC DNA]</scope>
    <source>
        <strain evidence="3">LMG 21857</strain>
    </source>
</reference>
<dbReference type="RefSeq" id="WP_007104594.1">
    <property type="nucleotide sequence ID" value="NZ_BAER01000044.1"/>
</dbReference>
<dbReference type="Proteomes" id="UP000006322">
    <property type="component" value="Unassembled WGS sequence"/>
</dbReference>
<dbReference type="EMBL" id="BAER01000044">
    <property type="protein sequence ID" value="GAC32809.1"/>
    <property type="molecule type" value="Genomic_DNA"/>
</dbReference>
<feature type="region of interest" description="Disordered" evidence="1">
    <location>
        <begin position="67"/>
        <end position="88"/>
    </location>
</feature>
<accession>K6YJC8</accession>
<dbReference type="InterPro" id="IPR019291">
    <property type="entry name" value="Host_attachment_protein"/>
</dbReference>
<name>K6YJC8_9ALTE</name>
<organism evidence="2 3">
    <name type="scientific">Paraglaciecola polaris LMG 21857</name>
    <dbReference type="NCBI Taxonomy" id="1129793"/>
    <lineage>
        <taxon>Bacteria</taxon>
        <taxon>Pseudomonadati</taxon>
        <taxon>Pseudomonadota</taxon>
        <taxon>Gammaproteobacteria</taxon>
        <taxon>Alteromonadales</taxon>
        <taxon>Alteromonadaceae</taxon>
        <taxon>Paraglaciecola</taxon>
    </lineage>
</organism>
<dbReference type="AlphaFoldDB" id="K6YJC8"/>
<gene>
    <name evidence="2" type="ORF">GPLA_1902</name>
</gene>
<sequence>MLPRSQSKSTRAANTASTSSSAKKWVLIANGAQATVCEYQHIFESLQVVEQLSHTHEASRDLVTTERGRAVNSASGGRSAFERPTDPHDHEKHIFATEIVSFLQKNTDNFLSLIIIASPKTLGELRHLLPKTLIHKVIAEVDKDLTNVRTHALPNTLRKLLVDELYPGTSH</sequence>
<comment type="caution">
    <text evidence="2">The sequence shown here is derived from an EMBL/GenBank/DDBJ whole genome shotgun (WGS) entry which is preliminary data.</text>
</comment>
<keyword evidence="3" id="KW-1185">Reference proteome</keyword>
<evidence type="ECO:0000313" key="3">
    <source>
        <dbReference type="Proteomes" id="UP000006322"/>
    </source>
</evidence>
<dbReference type="OrthoDB" id="329419at2"/>
<dbReference type="STRING" id="1129793.GPLA_1902"/>
<proteinExistence type="predicted"/>
<evidence type="ECO:0000313" key="2">
    <source>
        <dbReference type="EMBL" id="GAC32809.1"/>
    </source>
</evidence>
<protein>
    <recommendedName>
        <fullName evidence="4">Protein required for attachment to host cells</fullName>
    </recommendedName>
</protein>
<evidence type="ECO:0008006" key="4">
    <source>
        <dbReference type="Google" id="ProtNLM"/>
    </source>
</evidence>
<evidence type="ECO:0000256" key="1">
    <source>
        <dbReference type="SAM" id="MobiDB-lite"/>
    </source>
</evidence>
<dbReference type="Pfam" id="PF10116">
    <property type="entry name" value="Host_attach"/>
    <property type="match status" value="1"/>
</dbReference>